<dbReference type="InterPro" id="IPR005150">
    <property type="entry name" value="Cellulose_synth"/>
</dbReference>
<proteinExistence type="predicted"/>
<evidence type="ECO:0000313" key="8">
    <source>
        <dbReference type="EMBL" id="MCI02262.1"/>
    </source>
</evidence>
<keyword evidence="9" id="KW-1185">Reference proteome</keyword>
<evidence type="ECO:0000256" key="1">
    <source>
        <dbReference type="ARBA" id="ARBA00004127"/>
    </source>
</evidence>
<keyword evidence="7" id="KW-0961">Cell wall biogenesis/degradation</keyword>
<keyword evidence="4" id="KW-0812">Transmembrane</keyword>
<dbReference type="GO" id="GO:0030244">
    <property type="term" value="P:cellulose biosynthetic process"/>
    <property type="evidence" value="ECO:0007669"/>
    <property type="project" value="InterPro"/>
</dbReference>
<dbReference type="EMBL" id="LXQA010048576">
    <property type="protein sequence ID" value="MCI02262.1"/>
    <property type="molecule type" value="Genomic_DNA"/>
</dbReference>
<dbReference type="GO" id="GO:0071555">
    <property type="term" value="P:cell wall organization"/>
    <property type="evidence" value="ECO:0007669"/>
    <property type="project" value="UniProtKB-KW"/>
</dbReference>
<keyword evidence="5" id="KW-1133">Transmembrane helix</keyword>
<protein>
    <submittedName>
        <fullName evidence="8">Cellulose synthase A catalytic subunit 7</fullName>
    </submittedName>
</protein>
<evidence type="ECO:0000313" key="9">
    <source>
        <dbReference type="Proteomes" id="UP000265520"/>
    </source>
</evidence>
<accession>A0A392NS78</accession>
<keyword evidence="6" id="KW-0472">Membrane</keyword>
<dbReference type="GO" id="GO:0016760">
    <property type="term" value="F:cellulose synthase (UDP-forming) activity"/>
    <property type="evidence" value="ECO:0007669"/>
    <property type="project" value="InterPro"/>
</dbReference>
<keyword evidence="2" id="KW-0328">Glycosyltransferase</keyword>
<dbReference type="PANTHER" id="PTHR13301">
    <property type="entry name" value="X-BOX TRANSCRIPTION FACTOR-RELATED"/>
    <property type="match status" value="1"/>
</dbReference>
<evidence type="ECO:0000256" key="7">
    <source>
        <dbReference type="ARBA" id="ARBA00023316"/>
    </source>
</evidence>
<sequence>MCFFMDIQLGNSIAFVQFPLRFDSLDRNDRYANKNTILFDINLRCLDGIQGPVYIGSGCIFRRKALNGFDPPKAAKRSQIVQVHSKQDENGEDESIIEATDEDKQLLQSDMNTENKFGKSTLFMNSSLTEEGGVDPSSTQEALLKEAIHVMSCSYEDRTLWGYE</sequence>
<reference evidence="8 9" key="1">
    <citation type="journal article" date="2018" name="Front. Plant Sci.">
        <title>Red Clover (Trifolium pratense) and Zigzag Clover (T. medium) - A Picture of Genomic Similarities and Differences.</title>
        <authorList>
            <person name="Dluhosova J."/>
            <person name="Istvanek J."/>
            <person name="Nedelnik J."/>
            <person name="Repkova J."/>
        </authorList>
    </citation>
    <scope>NUCLEOTIDE SEQUENCE [LARGE SCALE GENOMIC DNA]</scope>
    <source>
        <strain evidence="9">cv. 10/8</strain>
        <tissue evidence="8">Leaf</tissue>
    </source>
</reference>
<comment type="subcellular location">
    <subcellularLocation>
        <location evidence="1">Endomembrane system</location>
        <topology evidence="1">Multi-pass membrane protein</topology>
    </subcellularLocation>
</comment>
<dbReference type="Proteomes" id="UP000265520">
    <property type="component" value="Unassembled WGS sequence"/>
</dbReference>
<dbReference type="GO" id="GO:0012505">
    <property type="term" value="C:endomembrane system"/>
    <property type="evidence" value="ECO:0007669"/>
    <property type="project" value="UniProtKB-SubCell"/>
</dbReference>
<evidence type="ECO:0000256" key="3">
    <source>
        <dbReference type="ARBA" id="ARBA00022679"/>
    </source>
</evidence>
<evidence type="ECO:0000256" key="6">
    <source>
        <dbReference type="ARBA" id="ARBA00023136"/>
    </source>
</evidence>
<feature type="non-terminal residue" evidence="8">
    <location>
        <position position="164"/>
    </location>
</feature>
<evidence type="ECO:0000256" key="2">
    <source>
        <dbReference type="ARBA" id="ARBA00022676"/>
    </source>
</evidence>
<dbReference type="Gene3D" id="3.90.550.10">
    <property type="entry name" value="Spore Coat Polysaccharide Biosynthesis Protein SpsA, Chain A"/>
    <property type="match status" value="1"/>
</dbReference>
<comment type="caution">
    <text evidence="8">The sequence shown here is derived from an EMBL/GenBank/DDBJ whole genome shotgun (WGS) entry which is preliminary data.</text>
</comment>
<evidence type="ECO:0000256" key="4">
    <source>
        <dbReference type="ARBA" id="ARBA00022692"/>
    </source>
</evidence>
<evidence type="ECO:0000256" key="5">
    <source>
        <dbReference type="ARBA" id="ARBA00022989"/>
    </source>
</evidence>
<organism evidence="8 9">
    <name type="scientific">Trifolium medium</name>
    <dbReference type="NCBI Taxonomy" id="97028"/>
    <lineage>
        <taxon>Eukaryota</taxon>
        <taxon>Viridiplantae</taxon>
        <taxon>Streptophyta</taxon>
        <taxon>Embryophyta</taxon>
        <taxon>Tracheophyta</taxon>
        <taxon>Spermatophyta</taxon>
        <taxon>Magnoliopsida</taxon>
        <taxon>eudicotyledons</taxon>
        <taxon>Gunneridae</taxon>
        <taxon>Pentapetalae</taxon>
        <taxon>rosids</taxon>
        <taxon>fabids</taxon>
        <taxon>Fabales</taxon>
        <taxon>Fabaceae</taxon>
        <taxon>Papilionoideae</taxon>
        <taxon>50 kb inversion clade</taxon>
        <taxon>NPAAA clade</taxon>
        <taxon>Hologalegina</taxon>
        <taxon>IRL clade</taxon>
        <taxon>Trifolieae</taxon>
        <taxon>Trifolium</taxon>
    </lineage>
</organism>
<dbReference type="InterPro" id="IPR029044">
    <property type="entry name" value="Nucleotide-diphossugar_trans"/>
</dbReference>
<dbReference type="AlphaFoldDB" id="A0A392NS78"/>
<name>A0A392NS78_9FABA</name>
<dbReference type="Pfam" id="PF03552">
    <property type="entry name" value="Cellulose_synt"/>
    <property type="match status" value="2"/>
</dbReference>
<dbReference type="GO" id="GO:0016020">
    <property type="term" value="C:membrane"/>
    <property type="evidence" value="ECO:0007669"/>
    <property type="project" value="InterPro"/>
</dbReference>
<keyword evidence="3" id="KW-0808">Transferase</keyword>